<dbReference type="PANTHER" id="PTHR46797">
    <property type="entry name" value="HTH-TYPE TRANSCRIPTIONAL REGULATOR"/>
    <property type="match status" value="1"/>
</dbReference>
<keyword evidence="1" id="KW-0805">Transcription regulation</keyword>
<evidence type="ECO:0000313" key="6">
    <source>
        <dbReference type="Proteomes" id="UP000636264"/>
    </source>
</evidence>
<evidence type="ECO:0000256" key="1">
    <source>
        <dbReference type="ARBA" id="ARBA00023015"/>
    </source>
</evidence>
<sequence length="140" mass="16081">MTPEGVGHYIREWRIYCELTQAQLATKIGVSQSNINNIENGKTAYTQTSLEKIANALKVSPATLLSTNPFQQFIEEEEEERSPFMAEVKSLLSSMRALSRKMVRDFMIFVLEYERTDAKIREGKLRGLMVRGKLSEDFRV</sequence>
<protein>
    <recommendedName>
        <fullName evidence="4">HTH cro/C1-type domain-containing protein</fullName>
    </recommendedName>
</protein>
<dbReference type="GO" id="GO:0003677">
    <property type="term" value="F:DNA binding"/>
    <property type="evidence" value="ECO:0007669"/>
    <property type="project" value="UniProtKB-KW"/>
</dbReference>
<dbReference type="GO" id="GO:0003700">
    <property type="term" value="F:DNA-binding transcription factor activity"/>
    <property type="evidence" value="ECO:0007669"/>
    <property type="project" value="TreeGrafter"/>
</dbReference>
<organism evidence="5 6">
    <name type="scientific">Nitratireductor aestuarii</name>
    <dbReference type="NCBI Taxonomy" id="1735103"/>
    <lineage>
        <taxon>Bacteria</taxon>
        <taxon>Pseudomonadati</taxon>
        <taxon>Pseudomonadota</taxon>
        <taxon>Alphaproteobacteria</taxon>
        <taxon>Hyphomicrobiales</taxon>
        <taxon>Phyllobacteriaceae</taxon>
        <taxon>Nitratireductor</taxon>
    </lineage>
</organism>
<dbReference type="Proteomes" id="UP000636264">
    <property type="component" value="Unassembled WGS sequence"/>
</dbReference>
<evidence type="ECO:0000259" key="4">
    <source>
        <dbReference type="PROSITE" id="PS50943"/>
    </source>
</evidence>
<accession>A0A916W8F0</accession>
<dbReference type="PANTHER" id="PTHR46797:SF23">
    <property type="entry name" value="HTH-TYPE TRANSCRIPTIONAL REGULATOR SUTR"/>
    <property type="match status" value="1"/>
</dbReference>
<dbReference type="Pfam" id="PF01381">
    <property type="entry name" value="HTH_3"/>
    <property type="match status" value="1"/>
</dbReference>
<proteinExistence type="predicted"/>
<dbReference type="InterPro" id="IPR050807">
    <property type="entry name" value="TransReg_Diox_bact_type"/>
</dbReference>
<keyword evidence="6" id="KW-1185">Reference proteome</keyword>
<name>A0A916W8F0_9HYPH</name>
<dbReference type="InterPro" id="IPR001387">
    <property type="entry name" value="Cro/C1-type_HTH"/>
</dbReference>
<evidence type="ECO:0000256" key="3">
    <source>
        <dbReference type="ARBA" id="ARBA00023163"/>
    </source>
</evidence>
<dbReference type="GO" id="GO:0005829">
    <property type="term" value="C:cytosol"/>
    <property type="evidence" value="ECO:0007669"/>
    <property type="project" value="TreeGrafter"/>
</dbReference>
<dbReference type="Gene3D" id="1.10.260.40">
    <property type="entry name" value="lambda repressor-like DNA-binding domains"/>
    <property type="match status" value="1"/>
</dbReference>
<feature type="domain" description="HTH cro/C1-type" evidence="4">
    <location>
        <begin position="10"/>
        <end position="64"/>
    </location>
</feature>
<keyword evidence="2" id="KW-0238">DNA-binding</keyword>
<dbReference type="SUPFAM" id="SSF47413">
    <property type="entry name" value="lambda repressor-like DNA-binding domains"/>
    <property type="match status" value="1"/>
</dbReference>
<dbReference type="PROSITE" id="PS50943">
    <property type="entry name" value="HTH_CROC1"/>
    <property type="match status" value="1"/>
</dbReference>
<dbReference type="EMBL" id="BMIF01000012">
    <property type="protein sequence ID" value="GGA76525.1"/>
    <property type="molecule type" value="Genomic_DNA"/>
</dbReference>
<gene>
    <name evidence="5" type="ORF">GCM10011385_33160</name>
</gene>
<evidence type="ECO:0000256" key="2">
    <source>
        <dbReference type="ARBA" id="ARBA00023125"/>
    </source>
</evidence>
<reference evidence="5" key="1">
    <citation type="journal article" date="2014" name="Int. J. Syst. Evol. Microbiol.">
        <title>Complete genome sequence of Corynebacterium casei LMG S-19264T (=DSM 44701T), isolated from a smear-ripened cheese.</title>
        <authorList>
            <consortium name="US DOE Joint Genome Institute (JGI-PGF)"/>
            <person name="Walter F."/>
            <person name="Albersmeier A."/>
            <person name="Kalinowski J."/>
            <person name="Ruckert C."/>
        </authorList>
    </citation>
    <scope>NUCLEOTIDE SEQUENCE</scope>
    <source>
        <strain evidence="5">CGMCC 1.15320</strain>
    </source>
</reference>
<reference evidence="5" key="2">
    <citation type="submission" date="2020-09" db="EMBL/GenBank/DDBJ databases">
        <authorList>
            <person name="Sun Q."/>
            <person name="Zhou Y."/>
        </authorList>
    </citation>
    <scope>NUCLEOTIDE SEQUENCE</scope>
    <source>
        <strain evidence="5">CGMCC 1.15320</strain>
    </source>
</reference>
<dbReference type="InterPro" id="IPR010982">
    <property type="entry name" value="Lambda_DNA-bd_dom_sf"/>
</dbReference>
<dbReference type="CDD" id="cd00093">
    <property type="entry name" value="HTH_XRE"/>
    <property type="match status" value="1"/>
</dbReference>
<dbReference type="SMART" id="SM00530">
    <property type="entry name" value="HTH_XRE"/>
    <property type="match status" value="1"/>
</dbReference>
<keyword evidence="3" id="KW-0804">Transcription</keyword>
<comment type="caution">
    <text evidence="5">The sequence shown here is derived from an EMBL/GenBank/DDBJ whole genome shotgun (WGS) entry which is preliminary data.</text>
</comment>
<evidence type="ECO:0000313" key="5">
    <source>
        <dbReference type="EMBL" id="GGA76525.1"/>
    </source>
</evidence>
<dbReference type="AlphaFoldDB" id="A0A916W8F0"/>
<dbReference type="RefSeq" id="WP_188722223.1">
    <property type="nucleotide sequence ID" value="NZ_BMIF01000012.1"/>
</dbReference>